<comment type="caution">
    <text evidence="8">The sequence shown here is derived from an EMBL/GenBank/DDBJ whole genome shotgun (WGS) entry which is preliminary data.</text>
</comment>
<dbReference type="AlphaFoldDB" id="A0AAN7XIL9"/>
<evidence type="ECO:0000256" key="6">
    <source>
        <dbReference type="SAM" id="MobiDB-lite"/>
    </source>
</evidence>
<dbReference type="GO" id="GO:0060335">
    <property type="term" value="P:positive regulation of type II interferon-mediated signaling pathway"/>
    <property type="evidence" value="ECO:0007669"/>
    <property type="project" value="TreeGrafter"/>
</dbReference>
<feature type="region of interest" description="Disordered" evidence="6">
    <location>
        <begin position="256"/>
        <end position="276"/>
    </location>
</feature>
<feature type="compositionally biased region" description="Low complexity" evidence="6">
    <location>
        <begin position="256"/>
        <end position="267"/>
    </location>
</feature>
<comment type="subcellular location">
    <subcellularLocation>
        <location evidence="1">Nucleus</location>
    </subcellularLocation>
</comment>
<feature type="domain" description="Macro" evidence="7">
    <location>
        <begin position="60"/>
        <end position="252"/>
    </location>
</feature>
<dbReference type="InterPro" id="IPR043472">
    <property type="entry name" value="Macro_dom-like"/>
</dbReference>
<dbReference type="GO" id="GO:0005634">
    <property type="term" value="C:nucleus"/>
    <property type="evidence" value="ECO:0007669"/>
    <property type="project" value="UniProtKB-SubCell"/>
</dbReference>
<dbReference type="EMBL" id="JAUZQC010000013">
    <property type="protein sequence ID" value="KAK5861426.1"/>
    <property type="molecule type" value="Genomic_DNA"/>
</dbReference>
<keyword evidence="5" id="KW-0539">Nucleus</keyword>
<reference evidence="8 9" key="2">
    <citation type="journal article" date="2023" name="Mol. Biol. Evol.">
        <title>Genomics of Secondarily Temperate Adaptation in the Only Non-Antarctic Icefish.</title>
        <authorList>
            <person name="Rivera-Colon A.G."/>
            <person name="Rayamajhi N."/>
            <person name="Minhas B.F."/>
            <person name="Madrigal G."/>
            <person name="Bilyk K.T."/>
            <person name="Yoon V."/>
            <person name="Hune M."/>
            <person name="Gregory S."/>
            <person name="Cheng C.H.C."/>
            <person name="Catchen J.M."/>
        </authorList>
    </citation>
    <scope>NUCLEOTIDE SEQUENCE [LARGE SCALE GENOMIC DNA]</scope>
    <source>
        <strain evidence="8">JMC-PN-2008</strain>
    </source>
</reference>
<evidence type="ECO:0000256" key="5">
    <source>
        <dbReference type="ARBA" id="ARBA00023242"/>
    </source>
</evidence>
<dbReference type="GO" id="GO:0003714">
    <property type="term" value="F:transcription corepressor activity"/>
    <property type="evidence" value="ECO:0007669"/>
    <property type="project" value="TreeGrafter"/>
</dbReference>
<dbReference type="CDD" id="cd02907">
    <property type="entry name" value="Macro_Af1521_BAL-like"/>
    <property type="match status" value="1"/>
</dbReference>
<dbReference type="SMART" id="SM00506">
    <property type="entry name" value="A1pp"/>
    <property type="match status" value="2"/>
</dbReference>
<evidence type="ECO:0000256" key="3">
    <source>
        <dbReference type="ARBA" id="ARBA00022679"/>
    </source>
</evidence>
<name>A0AAN7XIL9_ELEMC</name>
<protein>
    <recommendedName>
        <fullName evidence="7">Macro domain-containing protein</fullName>
    </recommendedName>
</protein>
<keyword evidence="9" id="KW-1185">Reference proteome</keyword>
<dbReference type="Proteomes" id="UP001346869">
    <property type="component" value="Unassembled WGS sequence"/>
</dbReference>
<sequence>MASELDVPLHGTSLNIVRRCGPTLGQVLLSKFECKATFEGVDFERDLSIGQPKQPPVFPVKKCSFLLRGGVELSVWKADLTNFNVDAVVNAANDGLDHGGGLARALSDAGGPQIQKESYNYIFKNGRLRTGQAIVLGSGSLPCKNIIHAVGPCLTKCPSSTDLSTAKTQLETAIKSILFEVEKHRLQSVAIPAISSGLFNFPLPECADTIVATVNGYYERSYNQGPFPQEIRLANHDDITVNQMEKACHKIFASSSSSSSSFSLSKSAPRTPTPEVHIGNVHLTLKKGKIEEQQADVIVSNASPDRDLKIGQISSALLQKAGSIMQKEIIHVPLTGNILITKPYNLKCQQVFHTLFPSKSTNLYQNSVQVLYDSVTDCLWNAVKNKHTSIAFPAIGTGNLGFDRKEVARTMADAVVDFTKKHPQKKLDVFFIIFPSDHPTYKAFEEQMAYLQQRAPLTQETGAMMPSPLAYEHKNHSSSSRALTPQITLKSSSTEKTREAERWLFNLFNKTYAHVNISNNFILHFGEKEHGQLSGLMEKGVVIEEFFENGHARISVMGKSEEDVIVAGLQVEAMLCSVQEEFVRDEENAICQALMGKTGNFERKKVEDSDQEFSNRKYAFKSEGLRIVKVDKVCNNSLKTIFDMKATQLGYPGSKQMYQRIPAQFCEMVCKTGFHAVYAPPDDAACGEGIYFAGTVKKAMELWKGPPKEEYLYFVEAEVQTGHTFSGKRGFILPPPMKKDPLVMYDSLSGGLDVSIIFSCYQALPTYIITCRRD</sequence>
<evidence type="ECO:0000259" key="7">
    <source>
        <dbReference type="PROSITE" id="PS51154"/>
    </source>
</evidence>
<keyword evidence="3" id="KW-0808">Transferase</keyword>
<dbReference type="InterPro" id="IPR002589">
    <property type="entry name" value="Macro_dom"/>
</dbReference>
<organism evidence="8 9">
    <name type="scientific">Eleginops maclovinus</name>
    <name type="common">Patagonian blennie</name>
    <name type="synonym">Eleginus maclovinus</name>
    <dbReference type="NCBI Taxonomy" id="56733"/>
    <lineage>
        <taxon>Eukaryota</taxon>
        <taxon>Metazoa</taxon>
        <taxon>Chordata</taxon>
        <taxon>Craniata</taxon>
        <taxon>Vertebrata</taxon>
        <taxon>Euteleostomi</taxon>
        <taxon>Actinopterygii</taxon>
        <taxon>Neopterygii</taxon>
        <taxon>Teleostei</taxon>
        <taxon>Neoteleostei</taxon>
        <taxon>Acanthomorphata</taxon>
        <taxon>Eupercaria</taxon>
        <taxon>Perciformes</taxon>
        <taxon>Notothenioidei</taxon>
        <taxon>Eleginopidae</taxon>
        <taxon>Eleginops</taxon>
    </lineage>
</organism>
<dbReference type="PANTHER" id="PTHR14453">
    <property type="entry name" value="PARP/ZINC FINGER CCCH TYPE DOMAIN CONTAINING PROTEIN"/>
    <property type="match status" value="1"/>
</dbReference>
<dbReference type="SUPFAM" id="SSF52949">
    <property type="entry name" value="Macro domain-like"/>
    <property type="match status" value="2"/>
</dbReference>
<proteinExistence type="predicted"/>
<keyword evidence="4" id="KW-0520">NAD</keyword>
<dbReference type="GO" id="GO:0003950">
    <property type="term" value="F:NAD+ poly-ADP-ribosyltransferase activity"/>
    <property type="evidence" value="ECO:0007669"/>
    <property type="project" value="TreeGrafter"/>
</dbReference>
<dbReference type="Pfam" id="PF01661">
    <property type="entry name" value="Macro"/>
    <property type="match status" value="2"/>
</dbReference>
<gene>
    <name evidence="8" type="ORF">PBY51_022824</name>
</gene>
<dbReference type="InterPro" id="IPR052056">
    <property type="entry name" value="Mono-ARTD/PARP"/>
</dbReference>
<evidence type="ECO:0000256" key="1">
    <source>
        <dbReference type="ARBA" id="ARBA00004123"/>
    </source>
</evidence>
<dbReference type="Gene3D" id="3.40.220.10">
    <property type="entry name" value="Leucine Aminopeptidase, subunit E, domain 1"/>
    <property type="match status" value="2"/>
</dbReference>
<accession>A0AAN7XIL9</accession>
<dbReference type="GO" id="GO:0005737">
    <property type="term" value="C:cytoplasm"/>
    <property type="evidence" value="ECO:0007669"/>
    <property type="project" value="TreeGrafter"/>
</dbReference>
<evidence type="ECO:0000313" key="9">
    <source>
        <dbReference type="Proteomes" id="UP001346869"/>
    </source>
</evidence>
<dbReference type="PROSITE" id="PS51154">
    <property type="entry name" value="MACRO"/>
    <property type="match status" value="2"/>
</dbReference>
<dbReference type="Gene3D" id="3.90.228.10">
    <property type="match status" value="1"/>
</dbReference>
<dbReference type="GO" id="GO:1990404">
    <property type="term" value="F:NAD+-protein mono-ADP-ribosyltransferase activity"/>
    <property type="evidence" value="ECO:0007669"/>
    <property type="project" value="TreeGrafter"/>
</dbReference>
<feature type="domain" description="Macro" evidence="7">
    <location>
        <begin position="270"/>
        <end position="452"/>
    </location>
</feature>
<evidence type="ECO:0000313" key="8">
    <source>
        <dbReference type="EMBL" id="KAK5861426.1"/>
    </source>
</evidence>
<dbReference type="PANTHER" id="PTHR14453:SF70">
    <property type="entry name" value="PROTEIN MONO-ADP-RIBOSYLTRANSFERASE PARP9"/>
    <property type="match status" value="1"/>
</dbReference>
<evidence type="ECO:0000256" key="4">
    <source>
        <dbReference type="ARBA" id="ARBA00023027"/>
    </source>
</evidence>
<dbReference type="SUPFAM" id="SSF56399">
    <property type="entry name" value="ADP-ribosylation"/>
    <property type="match status" value="1"/>
</dbReference>
<keyword evidence="2" id="KW-0328">Glycosyltransferase</keyword>
<dbReference type="GO" id="GO:0010629">
    <property type="term" value="P:negative regulation of gene expression"/>
    <property type="evidence" value="ECO:0007669"/>
    <property type="project" value="TreeGrafter"/>
</dbReference>
<dbReference type="GO" id="GO:0070212">
    <property type="term" value="P:protein poly-ADP-ribosylation"/>
    <property type="evidence" value="ECO:0007669"/>
    <property type="project" value="TreeGrafter"/>
</dbReference>
<dbReference type="GO" id="GO:0044389">
    <property type="term" value="F:ubiquitin-like protein ligase binding"/>
    <property type="evidence" value="ECO:0007669"/>
    <property type="project" value="TreeGrafter"/>
</dbReference>
<reference evidence="8 9" key="1">
    <citation type="journal article" date="2023" name="Genes (Basel)">
        <title>Chromosome-Level Genome Assembly and Circadian Gene Repertoire of the Patagonia Blennie Eleginops maclovinus-The Closest Ancestral Proxy of Antarctic Cryonotothenioids.</title>
        <authorList>
            <person name="Cheng C.C."/>
            <person name="Rivera-Colon A.G."/>
            <person name="Minhas B.F."/>
            <person name="Wilson L."/>
            <person name="Rayamajhi N."/>
            <person name="Vargas-Chacoff L."/>
            <person name="Catchen J.M."/>
        </authorList>
    </citation>
    <scope>NUCLEOTIDE SEQUENCE [LARGE SCALE GENOMIC DNA]</scope>
    <source>
        <strain evidence="8">JMC-PN-2008</strain>
    </source>
</reference>
<evidence type="ECO:0000256" key="2">
    <source>
        <dbReference type="ARBA" id="ARBA00022676"/>
    </source>
</evidence>